<evidence type="ECO:0000256" key="9">
    <source>
        <dbReference type="SAM" id="MobiDB-lite"/>
    </source>
</evidence>
<dbReference type="EMBL" id="JADQDF010000001">
    <property type="protein sequence ID" value="MBW0126482.1"/>
    <property type="molecule type" value="Genomic_DNA"/>
</dbReference>
<feature type="transmembrane region" description="Helical" evidence="8">
    <location>
        <begin position="286"/>
        <end position="313"/>
    </location>
</feature>
<evidence type="ECO:0000256" key="2">
    <source>
        <dbReference type="ARBA" id="ARBA00010892"/>
    </source>
</evidence>
<keyword evidence="11" id="KW-1185">Reference proteome</keyword>
<feature type="transmembrane region" description="Helical" evidence="8">
    <location>
        <begin position="145"/>
        <end position="168"/>
    </location>
</feature>
<evidence type="ECO:0000256" key="8">
    <source>
        <dbReference type="RuleBase" id="RU362101"/>
    </source>
</evidence>
<dbReference type="PANTHER" id="PTHR31611">
    <property type="entry name" value="HIGH-AFFINITY NICKEL TRANSPORT PROTEIN NIC1"/>
    <property type="match status" value="1"/>
</dbReference>
<keyword evidence="7 8" id="KW-0472">Membrane</keyword>
<keyword evidence="5 8" id="KW-0812">Transmembrane</keyword>
<feature type="transmembrane region" description="Helical" evidence="8">
    <location>
        <begin position="333"/>
        <end position="353"/>
    </location>
</feature>
<feature type="transmembrane region" description="Helical" evidence="8">
    <location>
        <begin position="215"/>
        <end position="238"/>
    </location>
</feature>
<organism evidence="10 11">
    <name type="scientific">Pseudonocardia oceani</name>
    <dbReference type="NCBI Taxonomy" id="2792013"/>
    <lineage>
        <taxon>Bacteria</taxon>
        <taxon>Bacillati</taxon>
        <taxon>Actinomycetota</taxon>
        <taxon>Actinomycetes</taxon>
        <taxon>Pseudonocardiales</taxon>
        <taxon>Pseudonocardiaceae</taxon>
        <taxon>Pseudonocardia</taxon>
    </lineage>
</organism>
<accession>A0ABS6U2L1</accession>
<reference evidence="10 11" key="1">
    <citation type="submission" date="2020-11" db="EMBL/GenBank/DDBJ databases">
        <title>Pseudonocardia abyssalis sp. nov. and Pseudonocardia oceani sp. nov., description and phylogenomic analysis of two novel actinomycetes isolated from the deep Southern Ocean.</title>
        <authorList>
            <person name="Parra J."/>
        </authorList>
    </citation>
    <scope>NUCLEOTIDE SEQUENCE [LARGE SCALE GENOMIC DNA]</scope>
    <source>
        <strain evidence="11">KRD185</strain>
    </source>
</reference>
<evidence type="ECO:0000313" key="10">
    <source>
        <dbReference type="EMBL" id="MBW0126482.1"/>
    </source>
</evidence>
<evidence type="ECO:0000256" key="7">
    <source>
        <dbReference type="ARBA" id="ARBA00023136"/>
    </source>
</evidence>
<dbReference type="Pfam" id="PF03824">
    <property type="entry name" value="NicO"/>
    <property type="match status" value="1"/>
</dbReference>
<proteinExistence type="inferred from homology"/>
<feature type="transmembrane region" description="Helical" evidence="8">
    <location>
        <begin position="244"/>
        <end position="265"/>
    </location>
</feature>
<feature type="transmembrane region" description="Helical" evidence="8">
    <location>
        <begin position="26"/>
        <end position="48"/>
    </location>
</feature>
<dbReference type="NCBIfam" id="TIGR00802">
    <property type="entry name" value="nico"/>
    <property type="match status" value="1"/>
</dbReference>
<feature type="transmembrane region" description="Helical" evidence="8">
    <location>
        <begin position="54"/>
        <end position="74"/>
    </location>
</feature>
<sequence length="430" mass="45564">MSDVISPPVTTAPSGARWDRPDKLSIAGMVGFVVLLNVVGWGVLGLVIAPQNLALGSTGVFGVGLGFTACLLGVRHAFDADHIAAIDNTTRKLVGEGKPGLGTGFWFSLGHSSVVFGLSLLLALGVSVLVGPVQDSNSQLQQTLGLIGTIVAGVFLILIGLMNLFAVIGIARVFRKMRTGELDEAELERQLHNRGFLARLLGRVMRRVSKPWHMYPVGLLMGLGFDTATQVALLVLAAGSALTLPWYAILVLPVLFAAGMSLFDTADGIFMARAYGWAFLKPVRKVFYNLTVTVLSVVVALVVGVMVLIGLLVERLGIDTGPLAAIGTLDLNYVGYTVVALFVITWLVALAIWKLGRIEERYSTATSPGNPEPGATDRHERFEQQAGADTANGLVMPRDEWRGGGSQRPPTGRSPKLGGGQGGDVDAPEC</sequence>
<feature type="transmembrane region" description="Helical" evidence="8">
    <location>
        <begin position="114"/>
        <end position="133"/>
    </location>
</feature>
<dbReference type="PANTHER" id="PTHR31611:SF0">
    <property type="entry name" value="HIGH-AFFINITY NICKEL TRANSPORT PROTEIN NIC1"/>
    <property type="match status" value="1"/>
</dbReference>
<evidence type="ECO:0000313" key="11">
    <source>
        <dbReference type="Proteomes" id="UP000694300"/>
    </source>
</evidence>
<keyword evidence="6 8" id="KW-1133">Transmembrane helix</keyword>
<evidence type="ECO:0000256" key="5">
    <source>
        <dbReference type="ARBA" id="ARBA00022692"/>
    </source>
</evidence>
<comment type="caution">
    <text evidence="10">The sequence shown here is derived from an EMBL/GenBank/DDBJ whole genome shotgun (WGS) entry which is preliminary data.</text>
</comment>
<name>A0ABS6U2L1_9PSEU</name>
<evidence type="ECO:0000256" key="1">
    <source>
        <dbReference type="ARBA" id="ARBA00004127"/>
    </source>
</evidence>
<comment type="similarity">
    <text evidence="2 8">Belongs to the NiCoT transporter (TC 2.A.52) family.</text>
</comment>
<evidence type="ECO:0000256" key="3">
    <source>
        <dbReference type="ARBA" id="ARBA00022448"/>
    </source>
</evidence>
<dbReference type="InterPro" id="IPR011541">
    <property type="entry name" value="Ni/Co_transpt_high_affinity"/>
</dbReference>
<evidence type="ECO:0000256" key="4">
    <source>
        <dbReference type="ARBA" id="ARBA00022596"/>
    </source>
</evidence>
<feature type="region of interest" description="Disordered" evidence="9">
    <location>
        <begin position="363"/>
        <end position="430"/>
    </location>
</feature>
<keyword evidence="3 8" id="KW-0813">Transport</keyword>
<protein>
    <recommendedName>
        <fullName evidence="8">Nickel/cobalt efflux system</fullName>
    </recommendedName>
</protein>
<gene>
    <name evidence="10" type="ORF">I4I82_02075</name>
</gene>
<dbReference type="Proteomes" id="UP000694300">
    <property type="component" value="Unassembled WGS sequence"/>
</dbReference>
<keyword evidence="4" id="KW-0533">Nickel</keyword>
<dbReference type="InterPro" id="IPR004688">
    <property type="entry name" value="Ni/Co_transpt"/>
</dbReference>
<evidence type="ECO:0000256" key="6">
    <source>
        <dbReference type="ARBA" id="ARBA00022989"/>
    </source>
</evidence>
<comment type="subcellular location">
    <subcellularLocation>
        <location evidence="8">Cell membrane</location>
        <topology evidence="8">Multi-pass membrane protein</topology>
    </subcellularLocation>
    <subcellularLocation>
        <location evidence="1">Endomembrane system</location>
        <topology evidence="1">Multi-pass membrane protein</topology>
    </subcellularLocation>
</comment>